<comment type="caution">
    <text evidence="2">The sequence shown here is derived from an EMBL/GenBank/DDBJ whole genome shotgun (WGS) entry which is preliminary data.</text>
</comment>
<organism evidence="2 3">
    <name type="scientific">Tanacetum coccineum</name>
    <dbReference type="NCBI Taxonomy" id="301880"/>
    <lineage>
        <taxon>Eukaryota</taxon>
        <taxon>Viridiplantae</taxon>
        <taxon>Streptophyta</taxon>
        <taxon>Embryophyta</taxon>
        <taxon>Tracheophyta</taxon>
        <taxon>Spermatophyta</taxon>
        <taxon>Magnoliopsida</taxon>
        <taxon>eudicotyledons</taxon>
        <taxon>Gunneridae</taxon>
        <taxon>Pentapetalae</taxon>
        <taxon>asterids</taxon>
        <taxon>campanulids</taxon>
        <taxon>Asterales</taxon>
        <taxon>Asteraceae</taxon>
        <taxon>Asteroideae</taxon>
        <taxon>Anthemideae</taxon>
        <taxon>Anthemidinae</taxon>
        <taxon>Tanacetum</taxon>
    </lineage>
</organism>
<keyword evidence="3" id="KW-1185">Reference proteome</keyword>
<evidence type="ECO:0000313" key="2">
    <source>
        <dbReference type="EMBL" id="GJT16959.1"/>
    </source>
</evidence>
<sequence>MSLSGKRVAQVKIKSDGDVFHQLWKSDPHQIPGITPTTIQNCHTHEGELGTVGSVLFWNYFLDGKDCVAKTLVHDIDEAKKSVTLKVLEGDLLELYKNFFLHIHVDTNGLEHLVTWTVEYEKLNPSNPDPDSLMDFYRKVTKDIETHHLKN</sequence>
<dbReference type="SMART" id="SM01037">
    <property type="entry name" value="Bet_v_1"/>
    <property type="match status" value="1"/>
</dbReference>
<reference evidence="2" key="2">
    <citation type="submission" date="2022-01" db="EMBL/GenBank/DDBJ databases">
        <authorList>
            <person name="Yamashiro T."/>
            <person name="Shiraishi A."/>
            <person name="Satake H."/>
            <person name="Nakayama K."/>
        </authorList>
    </citation>
    <scope>NUCLEOTIDE SEQUENCE</scope>
</reference>
<evidence type="ECO:0000313" key="3">
    <source>
        <dbReference type="Proteomes" id="UP001151760"/>
    </source>
</evidence>
<dbReference type="EMBL" id="BQNB010013518">
    <property type="protein sequence ID" value="GJT16959.1"/>
    <property type="molecule type" value="Genomic_DNA"/>
</dbReference>
<dbReference type="SUPFAM" id="SSF55961">
    <property type="entry name" value="Bet v1-like"/>
    <property type="match status" value="1"/>
</dbReference>
<accession>A0ABQ5BVR4</accession>
<dbReference type="CDD" id="cd07816">
    <property type="entry name" value="Bet_v1-like"/>
    <property type="match status" value="1"/>
</dbReference>
<protein>
    <submittedName>
        <fullName evidence="2">Kirola-like protein</fullName>
    </submittedName>
</protein>
<dbReference type="InterPro" id="IPR051761">
    <property type="entry name" value="MLP-like_ligand-binding"/>
</dbReference>
<dbReference type="Pfam" id="PF00407">
    <property type="entry name" value="Bet_v_1"/>
    <property type="match status" value="1"/>
</dbReference>
<gene>
    <name evidence="2" type="ORF">Tco_0875665</name>
</gene>
<evidence type="ECO:0000259" key="1">
    <source>
        <dbReference type="SMART" id="SM01037"/>
    </source>
</evidence>
<dbReference type="InterPro" id="IPR000916">
    <property type="entry name" value="Bet_v_I/MLP"/>
</dbReference>
<dbReference type="Gene3D" id="3.30.530.20">
    <property type="match status" value="1"/>
</dbReference>
<feature type="domain" description="Bet v I/Major latex protein" evidence="1">
    <location>
        <begin position="2"/>
        <end position="151"/>
    </location>
</feature>
<proteinExistence type="predicted"/>
<dbReference type="InterPro" id="IPR023393">
    <property type="entry name" value="START-like_dom_sf"/>
</dbReference>
<name>A0ABQ5BVR4_9ASTR</name>
<reference evidence="2" key="1">
    <citation type="journal article" date="2022" name="Int. J. Mol. Sci.">
        <title>Draft Genome of Tanacetum Coccineum: Genomic Comparison of Closely Related Tanacetum-Family Plants.</title>
        <authorList>
            <person name="Yamashiro T."/>
            <person name="Shiraishi A."/>
            <person name="Nakayama K."/>
            <person name="Satake H."/>
        </authorList>
    </citation>
    <scope>NUCLEOTIDE SEQUENCE</scope>
</reference>
<dbReference type="Proteomes" id="UP001151760">
    <property type="component" value="Unassembled WGS sequence"/>
</dbReference>
<dbReference type="PANTHER" id="PTHR31907">
    <property type="entry name" value="MLP-LIKE PROTEIN 423"/>
    <property type="match status" value="1"/>
</dbReference>